<dbReference type="Proteomes" id="UP001283361">
    <property type="component" value="Unassembled WGS sequence"/>
</dbReference>
<evidence type="ECO:0000313" key="2">
    <source>
        <dbReference type="EMBL" id="KAK3757855.1"/>
    </source>
</evidence>
<dbReference type="EMBL" id="JAWDGP010005317">
    <property type="protein sequence ID" value="KAK3757855.1"/>
    <property type="molecule type" value="Genomic_DNA"/>
</dbReference>
<dbReference type="Pfam" id="PF20049">
    <property type="entry name" value="DUF6451"/>
    <property type="match status" value="1"/>
</dbReference>
<accession>A0AAE0YVW6</accession>
<keyword evidence="3" id="KW-1185">Reference proteome</keyword>
<evidence type="ECO:0000259" key="1">
    <source>
        <dbReference type="PROSITE" id="PS50878"/>
    </source>
</evidence>
<dbReference type="Pfam" id="PF00078">
    <property type="entry name" value="RVT_1"/>
    <property type="match status" value="1"/>
</dbReference>
<dbReference type="PANTHER" id="PTHR47027">
    <property type="entry name" value="REVERSE TRANSCRIPTASE DOMAIN-CONTAINING PROTEIN"/>
    <property type="match status" value="1"/>
</dbReference>
<feature type="domain" description="Reverse transcriptase" evidence="1">
    <location>
        <begin position="165"/>
        <end position="435"/>
    </location>
</feature>
<dbReference type="PROSITE" id="PS50878">
    <property type="entry name" value="RT_POL"/>
    <property type="match status" value="1"/>
</dbReference>
<sequence length="621" mass="72012">MKLRLKIFHKNDGYRRPKYQVSLLQRGLNKKEEFKLSLKNKFQALEVNSRNIEDRWKHWPEKHDNGNSEKDANGNTIFDKEAQNKRWMEHFEGLLNRPPPKNPPDILPTRKDLPICCEPPAREEITKAAKQLHANKAAGPDAIPPEALKTDRDVSKDILYDLFVKIWKEEQFPKDWKEGHLVKLPKKGDLGDCNNYRGITLLSIPGKVFNRVILNRIKDAVDNTLKDEQAGFRKNRSCTDQIAALRIIIEQSHEWKSPLIINFIDSEKAFDSIDRATLWKIMRHYGIPQKLVTLVKKMYDGTTCTILNEGQLTDSFQIKTGVKQGCLLSPFLFHLALDWLRKEVTRGKRNGIQWSLWNQLDDLDFADDIALLSHNHDQMQNKTKILRDTSQTIGLRIHPGKSKILKVKTSGTETIMVGGRQLEEVSEFTYLGSIIDDKGGTGADINTRIGKARAAFGLLNKVWKDRNISRRTKIRLFQSNVKSVLLYGSETWSLTKTLTSKLQVFINTCLRRIMKIKWSDKVHNNILWERTGQEPIDKETGRRKWRWIGHTLRKPTSNITRHALQWNPQGKRGRGRPQITWRRQVEEDMKKGDISWREAARNAQDRDKWKSVVCSLYPEIG</sequence>
<organism evidence="2 3">
    <name type="scientific">Elysia crispata</name>
    <name type="common">lettuce slug</name>
    <dbReference type="NCBI Taxonomy" id="231223"/>
    <lineage>
        <taxon>Eukaryota</taxon>
        <taxon>Metazoa</taxon>
        <taxon>Spiralia</taxon>
        <taxon>Lophotrochozoa</taxon>
        <taxon>Mollusca</taxon>
        <taxon>Gastropoda</taxon>
        <taxon>Heterobranchia</taxon>
        <taxon>Euthyneura</taxon>
        <taxon>Panpulmonata</taxon>
        <taxon>Sacoglossa</taxon>
        <taxon>Placobranchoidea</taxon>
        <taxon>Plakobranchidae</taxon>
        <taxon>Elysia</taxon>
    </lineage>
</organism>
<dbReference type="InterPro" id="IPR045609">
    <property type="entry name" value="DUF6451"/>
</dbReference>
<dbReference type="PANTHER" id="PTHR47027:SF25">
    <property type="entry name" value="REVERSE TRANSCRIPTASE DOMAIN-CONTAINING PROTEIN"/>
    <property type="match status" value="1"/>
</dbReference>
<dbReference type="InterPro" id="IPR043502">
    <property type="entry name" value="DNA/RNA_pol_sf"/>
</dbReference>
<comment type="caution">
    <text evidence="2">The sequence shown here is derived from an EMBL/GenBank/DDBJ whole genome shotgun (WGS) entry which is preliminary data.</text>
</comment>
<dbReference type="AlphaFoldDB" id="A0AAE0YVW6"/>
<evidence type="ECO:0000313" key="3">
    <source>
        <dbReference type="Proteomes" id="UP001283361"/>
    </source>
</evidence>
<dbReference type="SUPFAM" id="SSF56672">
    <property type="entry name" value="DNA/RNA polymerases"/>
    <property type="match status" value="1"/>
</dbReference>
<proteinExistence type="predicted"/>
<name>A0AAE0YVW6_9GAST</name>
<dbReference type="CDD" id="cd01650">
    <property type="entry name" value="RT_nLTR_like"/>
    <property type="match status" value="1"/>
</dbReference>
<protein>
    <recommendedName>
        <fullName evidence="1">Reverse transcriptase domain-containing protein</fullName>
    </recommendedName>
</protein>
<reference evidence="2" key="1">
    <citation type="journal article" date="2023" name="G3 (Bethesda)">
        <title>A reference genome for the long-term kleptoplast-retaining sea slug Elysia crispata morphotype clarki.</title>
        <authorList>
            <person name="Eastman K.E."/>
            <person name="Pendleton A.L."/>
            <person name="Shaikh M.A."/>
            <person name="Suttiyut T."/>
            <person name="Ogas R."/>
            <person name="Tomko P."/>
            <person name="Gavelis G."/>
            <person name="Widhalm J.R."/>
            <person name="Wisecaver J.H."/>
        </authorList>
    </citation>
    <scope>NUCLEOTIDE SEQUENCE</scope>
    <source>
        <strain evidence="2">ECLA1</strain>
    </source>
</reference>
<dbReference type="InterPro" id="IPR000477">
    <property type="entry name" value="RT_dom"/>
</dbReference>
<gene>
    <name evidence="2" type="ORF">RRG08_014411</name>
</gene>